<organism evidence="3 4">
    <name type="scientific">Corynebacterium bovis DSM 20582 = CIP 54.80</name>
    <dbReference type="NCBI Taxonomy" id="927655"/>
    <lineage>
        <taxon>Bacteria</taxon>
        <taxon>Bacillati</taxon>
        <taxon>Actinomycetota</taxon>
        <taxon>Actinomycetes</taxon>
        <taxon>Mycobacteriales</taxon>
        <taxon>Corynebacteriaceae</taxon>
        <taxon>Corynebacterium</taxon>
    </lineage>
</organism>
<comment type="caution">
    <text evidence="3">The sequence shown here is derived from an EMBL/GenBank/DDBJ whole genome shotgun (WGS) entry which is preliminary data.</text>
</comment>
<evidence type="ECO:0000256" key="1">
    <source>
        <dbReference type="SAM" id="MobiDB-lite"/>
    </source>
</evidence>
<dbReference type="InterPro" id="IPR045598">
    <property type="entry name" value="DUF6457"/>
</dbReference>
<reference evidence="3" key="1">
    <citation type="submission" date="2020-08" db="EMBL/GenBank/DDBJ databases">
        <title>Sequencing the genomes of 1000 actinobacteria strains.</title>
        <authorList>
            <person name="Klenk H.-P."/>
        </authorList>
    </citation>
    <scope>NUCLEOTIDE SEQUENCE</scope>
    <source>
        <strain evidence="3">DSM 20582</strain>
    </source>
</reference>
<dbReference type="RefSeq" id="WP_010272015.1">
    <property type="nucleotide sequence ID" value="NZ_AENJ01000305.1"/>
</dbReference>
<name>A0A8H9Y9B1_9CORY</name>
<evidence type="ECO:0000313" key="3">
    <source>
        <dbReference type="EMBL" id="MBB3116705.1"/>
    </source>
</evidence>
<dbReference type="GeneID" id="60808075"/>
<evidence type="ECO:0000259" key="2">
    <source>
        <dbReference type="Pfam" id="PF20058"/>
    </source>
</evidence>
<feature type="region of interest" description="Disordered" evidence="1">
    <location>
        <begin position="100"/>
        <end position="122"/>
    </location>
</feature>
<feature type="region of interest" description="Disordered" evidence="1">
    <location>
        <begin position="1"/>
        <end position="23"/>
    </location>
</feature>
<evidence type="ECO:0000313" key="4">
    <source>
        <dbReference type="Proteomes" id="UP000612712"/>
    </source>
</evidence>
<feature type="compositionally biased region" description="Low complexity" evidence="1">
    <location>
        <begin position="104"/>
        <end position="122"/>
    </location>
</feature>
<accession>A0A8H9Y9B1</accession>
<sequence length="122" mass="12488">MSDSTSGSTSDSTRRKGDIPGSAHAWLDEAASRLGIDPGVQRASVKGVLDLTAAVAHHRSRPAAPVTAFLVGLAAGLDADSAADLREAIDSRIDDLTRLALENADTGTDTDTGTGSDADTDR</sequence>
<dbReference type="Proteomes" id="UP000612712">
    <property type="component" value="Unassembled WGS sequence"/>
</dbReference>
<gene>
    <name evidence="3" type="ORF">FHU32_001951</name>
</gene>
<feature type="domain" description="DUF6457" evidence="2">
    <location>
        <begin position="23"/>
        <end position="105"/>
    </location>
</feature>
<dbReference type="AlphaFoldDB" id="A0A8H9Y9B1"/>
<protein>
    <recommendedName>
        <fullName evidence="2">DUF6457 domain-containing protein</fullName>
    </recommendedName>
</protein>
<dbReference type="EMBL" id="JACHWT010000008">
    <property type="protein sequence ID" value="MBB3116705.1"/>
    <property type="molecule type" value="Genomic_DNA"/>
</dbReference>
<dbReference type="Pfam" id="PF20058">
    <property type="entry name" value="DUF6457"/>
    <property type="match status" value="1"/>
</dbReference>
<feature type="compositionally biased region" description="Low complexity" evidence="1">
    <location>
        <begin position="1"/>
        <end position="11"/>
    </location>
</feature>
<proteinExistence type="predicted"/>